<evidence type="ECO:0000256" key="1">
    <source>
        <dbReference type="SAM" id="MobiDB-lite"/>
    </source>
</evidence>
<feature type="region of interest" description="Disordered" evidence="1">
    <location>
        <begin position="108"/>
        <end position="167"/>
    </location>
</feature>
<sequence length="167" mass="19034">MDTLAFKLTWLSKWKLQCESQLMDPNFTKLIGHYSVYLKAAQYMSDEDDAGSDATVVDTNLDDGNLEDFEWRSNEDHPYSGFLSDPLPDLHSHEHENEYRARMSIVVSENEVKAADEDDDSDPFSDDEASDFSNEEDNCSDSSVEEMDDRDNPPPTKKVSKSPNPHF</sequence>
<dbReference type="RefSeq" id="XP_013316052.1">
    <property type="nucleotide sequence ID" value="XM_013460598.1"/>
</dbReference>
<dbReference type="AlphaFoldDB" id="A0A0D2EJA5"/>
<reference evidence="2 3" key="1">
    <citation type="submission" date="2015-01" db="EMBL/GenBank/DDBJ databases">
        <title>The Genome Sequence of Exophiala xenobiotica CBS118157.</title>
        <authorList>
            <consortium name="The Broad Institute Genomics Platform"/>
            <person name="Cuomo C."/>
            <person name="de Hoog S."/>
            <person name="Gorbushina A."/>
            <person name="Stielow B."/>
            <person name="Teixiera M."/>
            <person name="Abouelleil A."/>
            <person name="Chapman S.B."/>
            <person name="Priest M."/>
            <person name="Young S.K."/>
            <person name="Wortman J."/>
            <person name="Nusbaum C."/>
            <person name="Birren B."/>
        </authorList>
    </citation>
    <scope>NUCLEOTIDE SEQUENCE [LARGE SCALE GENOMIC DNA]</scope>
    <source>
        <strain evidence="2 3">CBS 118157</strain>
    </source>
</reference>
<dbReference type="HOGENOM" id="CLU_1594565_0_0_1"/>
<feature type="compositionally biased region" description="Acidic residues" evidence="1">
    <location>
        <begin position="116"/>
        <end position="149"/>
    </location>
</feature>
<protein>
    <submittedName>
        <fullName evidence="2">Uncharacterized protein</fullName>
    </submittedName>
</protein>
<proteinExistence type="predicted"/>
<dbReference type="EMBL" id="KN847319">
    <property type="protein sequence ID" value="KIW55468.1"/>
    <property type="molecule type" value="Genomic_DNA"/>
</dbReference>
<dbReference type="Proteomes" id="UP000054342">
    <property type="component" value="Unassembled WGS sequence"/>
</dbReference>
<evidence type="ECO:0000313" key="3">
    <source>
        <dbReference type="Proteomes" id="UP000054342"/>
    </source>
</evidence>
<keyword evidence="3" id="KW-1185">Reference proteome</keyword>
<name>A0A0D2EJA5_9EURO</name>
<dbReference type="OrthoDB" id="4160032at2759"/>
<gene>
    <name evidence="2" type="ORF">PV05_04207</name>
</gene>
<accession>A0A0D2EJA5</accession>
<feature type="compositionally biased region" description="Basic and acidic residues" evidence="1">
    <location>
        <begin position="69"/>
        <end position="78"/>
    </location>
</feature>
<evidence type="ECO:0000313" key="2">
    <source>
        <dbReference type="EMBL" id="KIW55468.1"/>
    </source>
</evidence>
<feature type="region of interest" description="Disordered" evidence="1">
    <location>
        <begin position="67"/>
        <end position="96"/>
    </location>
</feature>
<organism evidence="2 3">
    <name type="scientific">Exophiala xenobiotica</name>
    <dbReference type="NCBI Taxonomy" id="348802"/>
    <lineage>
        <taxon>Eukaryota</taxon>
        <taxon>Fungi</taxon>
        <taxon>Dikarya</taxon>
        <taxon>Ascomycota</taxon>
        <taxon>Pezizomycotina</taxon>
        <taxon>Eurotiomycetes</taxon>
        <taxon>Chaetothyriomycetidae</taxon>
        <taxon>Chaetothyriales</taxon>
        <taxon>Herpotrichiellaceae</taxon>
        <taxon>Exophiala</taxon>
    </lineage>
</organism>
<dbReference type="GeneID" id="25326115"/>